<dbReference type="HOGENOM" id="CLU_2167862_0_0_12"/>
<feature type="compositionally biased region" description="Polar residues" evidence="1">
    <location>
        <begin position="1"/>
        <end position="11"/>
    </location>
</feature>
<evidence type="ECO:0000313" key="2">
    <source>
        <dbReference type="EMBL" id="EHQ08120.1"/>
    </source>
</evidence>
<organism evidence="2 3">
    <name type="scientific">Leptonema illini DSM 21528</name>
    <dbReference type="NCBI Taxonomy" id="929563"/>
    <lineage>
        <taxon>Bacteria</taxon>
        <taxon>Pseudomonadati</taxon>
        <taxon>Spirochaetota</taxon>
        <taxon>Spirochaetia</taxon>
        <taxon>Leptospirales</taxon>
        <taxon>Leptospiraceae</taxon>
        <taxon>Leptonema</taxon>
    </lineage>
</organism>
<protein>
    <submittedName>
        <fullName evidence="2">Uncharacterized protein</fullName>
    </submittedName>
</protein>
<name>H2CIV3_9LEPT</name>
<keyword evidence="3" id="KW-1185">Reference proteome</keyword>
<dbReference type="RefSeq" id="WP_002774513.1">
    <property type="nucleotide sequence ID" value="NZ_JH597773.1"/>
</dbReference>
<gene>
    <name evidence="2" type="ORF">Lepil_3462</name>
</gene>
<feature type="region of interest" description="Disordered" evidence="1">
    <location>
        <begin position="1"/>
        <end position="20"/>
    </location>
</feature>
<dbReference type="EMBL" id="JH597773">
    <property type="protein sequence ID" value="EHQ08120.1"/>
    <property type="molecule type" value="Genomic_DNA"/>
</dbReference>
<dbReference type="Proteomes" id="UP000005737">
    <property type="component" value="Unassembled WGS sequence"/>
</dbReference>
<dbReference type="InterPro" id="IPR025528">
    <property type="entry name" value="BrnA_antitoxin"/>
</dbReference>
<dbReference type="AlphaFoldDB" id="H2CIV3"/>
<proteinExistence type="predicted"/>
<sequence length="110" mass="12697">MKKSSGSSRRANSVAKKKEPWKGYDFDSMPELTEEQIASLRPVSKSEHKKLAIAVKRHVGRPRKPEAEKEELVSIRFSANFLQRLKEKARQEGYTAWQTYAKKVLAEHLK</sequence>
<evidence type="ECO:0000313" key="3">
    <source>
        <dbReference type="Proteomes" id="UP000005737"/>
    </source>
</evidence>
<accession>H2CIV3</accession>
<reference evidence="2 3" key="1">
    <citation type="submission" date="2011-10" db="EMBL/GenBank/DDBJ databases">
        <title>The Improved High-Quality Draft genome of Leptonema illini DSM 21528.</title>
        <authorList>
            <consortium name="US DOE Joint Genome Institute (JGI-PGF)"/>
            <person name="Lucas S."/>
            <person name="Copeland A."/>
            <person name="Lapidus A."/>
            <person name="Glavina del Rio T."/>
            <person name="Dalin E."/>
            <person name="Tice H."/>
            <person name="Bruce D."/>
            <person name="Goodwin L."/>
            <person name="Pitluck S."/>
            <person name="Peters L."/>
            <person name="Mikhailova N."/>
            <person name="Held B."/>
            <person name="Kyrpides N."/>
            <person name="Mavromatis K."/>
            <person name="Ivanova N."/>
            <person name="Markowitz V."/>
            <person name="Cheng J.-F."/>
            <person name="Hugenholtz P."/>
            <person name="Woyke T."/>
            <person name="Wu D."/>
            <person name="Gronow S."/>
            <person name="Wellnitz S."/>
            <person name="Brambilla E.-M."/>
            <person name="Klenk H.-P."/>
            <person name="Eisen J.A."/>
        </authorList>
    </citation>
    <scope>NUCLEOTIDE SEQUENCE [LARGE SCALE GENOMIC DNA]</scope>
    <source>
        <strain evidence="2 3">DSM 21528</strain>
    </source>
</reference>
<evidence type="ECO:0000256" key="1">
    <source>
        <dbReference type="SAM" id="MobiDB-lite"/>
    </source>
</evidence>
<dbReference type="Pfam" id="PF14384">
    <property type="entry name" value="BrnA_antitoxin"/>
    <property type="match status" value="1"/>
</dbReference>